<feature type="compositionally biased region" description="Polar residues" evidence="1">
    <location>
        <begin position="103"/>
        <end position="114"/>
    </location>
</feature>
<feature type="region of interest" description="Disordered" evidence="1">
    <location>
        <begin position="1506"/>
        <end position="1531"/>
    </location>
</feature>
<feature type="region of interest" description="Disordered" evidence="1">
    <location>
        <begin position="1336"/>
        <end position="1375"/>
    </location>
</feature>
<name>A0A556TWN6_BAGYA</name>
<feature type="compositionally biased region" description="Low complexity" evidence="1">
    <location>
        <begin position="440"/>
        <end position="453"/>
    </location>
</feature>
<dbReference type="OrthoDB" id="8954225at2759"/>
<feature type="region of interest" description="Disordered" evidence="1">
    <location>
        <begin position="846"/>
        <end position="874"/>
    </location>
</feature>
<feature type="compositionally biased region" description="Polar residues" evidence="1">
    <location>
        <begin position="1569"/>
        <end position="1611"/>
    </location>
</feature>
<sequence>MLGNHRKVAAENETAGQKKGSSLKALTDTGNVKALMLRLHTGLSLVDLHIRRETLLKRKEEWVSTPEEPDQCRTHPRFTSSFSLRLPFRKKTHNGANIRVATKLNSNDQQSKSDAGTKEADEQGPQFDKKDFLIDTLSGEDENASKSHTDDAIYSCGGHVEHDTSSHRSSDGIQHRLVIRDPGQPAKNCTRGRPSSGESLTDLRVAKKETVEGQSGGNDPPGKNVEGKLSHSNLIPFIEDTGSKTNSDCQISACLSTAINQTLSLPSFPDSHCCDNLKSDSVSCTAAMFTSTLFSVLAPQWTGRLRRHKRGFSDVGSDVESNTNLSAVSQNEQQPRVPLQQIQAQGDPVNDLSNRFSRSAETSRSSVGWQNESFSHVSESKKQLSKTSSSRTDRHARNQTTEFGVNPMYASVDIGERPMSTMSLQRTDYRRTSRLEEQGRSFSSLRSRPTTSTLLLSSRRLNSRKPSSESFQMQKQLSASISSLNLPSKSILRVSQPQPNLASPNLAKETVARKTFFASTEHLSNIHKPKPSSSEWKDTDFPKNQRYVITGDFDRINRNPPATNDETSESSFSNHLTKFGPPDSLRSVQDYGPNDWRISDNKNSQDLNTRERSTWISPNENANSRFVFPHISSDMSSGSILKRQINKTSMASADLSPSTSVQSNSINNMVESNKASTMNVTTSSRRTHSIANSLSVNLSSASSTPTDQNIQNSSSLSKPSSSPVNSVRTRTFTESLTISPRKNSSVEGTSPSHLWSVYLKRLEESSQSLLDQPSPSTPSEFKPRRVCTPSIYKYLRETSPPKSTQASPALSSPSPQAVFSKQIQEENTNPRNLRFTFDLNPLESRDPLLKTGFSSTGAPQSLPPDTGNRSVPRISKSPYSTLISTRAAANSHSSTSVTPQHTRSFSYSSSPVGTMSPKFVKRSYTSVLRDRLNQKSLSVGESGASTDIQLREKTHSNCQDGTTKIMTEAKFPAGQTNTLSLDKTHPKQTDSVIKTVSHETLNGIFVPHVDRNNTYTNDSWNSKERSLPLGPSPVGEVVQKEELTEISQTKGTFQETQGLNSKWSFFSLRSKKDHVKSSPSADKEGLTDRKGKITGLKTSSKVLNRLKLTFGGTFLDDSDTTSRRKTKKEEVLNGKSYESTQKLKEKEELPVKRQIKAEELLETKTSERTGKLDHMDDLTFRTRTKPENISEISGPEIIIKVYQIDDMRVKTQTKPQNHLEIPERSQKLHQTDGLTVKRHTEPEKFLDVKDPQRSQQLDQTNDLAVRTQTTPEKILGIKGLQRSQKLDQTDDVAVRTLSKPEQILGIRGLQRSQNLDQTDNGAVRTLSKPEQILGIRGLQRSQNLDQTDDGAVNRQTKPENISDIRGPEKSQKLDQTEDKNADLLNIMPHDPPKNKEQKLFLKSSTSLNAQMIDYCNFPSPTLGYRHEKQENLPDMEAHKRVMEESRRRLLGRPISPNWPQPDNIYCYATLPPGKRSRLGPSLTLSPFDCSLELQNDSVFFSNAIPKSDRTCPNEHENVAQPDGTENTENSTGVVLLSPSTDLMYGLQRKRSVSVSSVVSGRPSGPGRISTGSRQSSNNDLSSLDTFVTKSRHSSGNSPAGSPENVISSIGHISNKGPTGWLTSDSCLRSPDNLEAMLFSWDMETDPTPPNSPPHTRRISQIPSPVSPSNRNSPESLSPRGFLSLKNYKSTLSAFEESGSETTTDDEYYLNSDDENEKETAL</sequence>
<dbReference type="EMBL" id="VCAZ01000024">
    <property type="protein sequence ID" value="TSK98463.1"/>
    <property type="molecule type" value="Genomic_DNA"/>
</dbReference>
<feature type="compositionally biased region" description="Low complexity" evidence="1">
    <location>
        <begin position="1553"/>
        <end position="1567"/>
    </location>
</feature>
<feature type="compositionally biased region" description="Low complexity" evidence="1">
    <location>
        <begin position="1662"/>
        <end position="1675"/>
    </location>
</feature>
<evidence type="ECO:0000313" key="2">
    <source>
        <dbReference type="EMBL" id="TSK98463.1"/>
    </source>
</evidence>
<comment type="caution">
    <text evidence="2">The sequence shown here is derived from an EMBL/GenBank/DDBJ whole genome shotgun (WGS) entry which is preliminary data.</text>
</comment>
<feature type="region of interest" description="Disordered" evidence="1">
    <location>
        <begin position="797"/>
        <end position="832"/>
    </location>
</feature>
<feature type="region of interest" description="Disordered" evidence="1">
    <location>
        <begin position="522"/>
        <end position="541"/>
    </location>
</feature>
<evidence type="ECO:0000313" key="3">
    <source>
        <dbReference type="Proteomes" id="UP000319801"/>
    </source>
</evidence>
<feature type="compositionally biased region" description="Polar residues" evidence="1">
    <location>
        <begin position="819"/>
        <end position="831"/>
    </location>
</feature>
<feature type="region of interest" description="Disordered" evidence="1">
    <location>
        <begin position="180"/>
        <end position="199"/>
    </location>
</feature>
<feature type="region of interest" description="Disordered" evidence="1">
    <location>
        <begin position="1"/>
        <end position="22"/>
    </location>
</feature>
<accession>A0A556TWN6</accession>
<feature type="compositionally biased region" description="Polar residues" evidence="1">
    <location>
        <begin position="351"/>
        <end position="377"/>
    </location>
</feature>
<reference evidence="2 3" key="1">
    <citation type="journal article" date="2019" name="Genome Biol. Evol.">
        <title>Whole-Genome Sequencing of the Giant Devil Catfish, Bagarius yarrelli.</title>
        <authorList>
            <person name="Jiang W."/>
            <person name="Lv Y."/>
            <person name="Cheng L."/>
            <person name="Yang K."/>
            <person name="Chao B."/>
            <person name="Wang X."/>
            <person name="Li Y."/>
            <person name="Pan X."/>
            <person name="You X."/>
            <person name="Zhang Y."/>
            <person name="Yang J."/>
            <person name="Li J."/>
            <person name="Zhang X."/>
            <person name="Liu S."/>
            <person name="Sun C."/>
            <person name="Yang J."/>
            <person name="Shi Q."/>
        </authorList>
    </citation>
    <scope>NUCLEOTIDE SEQUENCE [LARGE SCALE GENOMIC DNA]</scope>
    <source>
        <strain evidence="2">JWS20170419001</strain>
        <tissue evidence="2">Muscle</tissue>
    </source>
</reference>
<dbReference type="Proteomes" id="UP000319801">
    <property type="component" value="Unassembled WGS sequence"/>
</dbReference>
<feature type="compositionally biased region" description="Polar residues" evidence="1">
    <location>
        <begin position="728"/>
        <end position="750"/>
    </location>
</feature>
<feature type="region of interest" description="Disordered" evidence="1">
    <location>
        <begin position="327"/>
        <end position="453"/>
    </location>
</feature>
<feature type="region of interest" description="Disordered" evidence="1">
    <location>
        <begin position="1641"/>
        <end position="1681"/>
    </location>
</feature>
<organism evidence="2 3">
    <name type="scientific">Bagarius yarrelli</name>
    <name type="common">Goonch</name>
    <name type="synonym">Bagrus yarrelli</name>
    <dbReference type="NCBI Taxonomy" id="175774"/>
    <lineage>
        <taxon>Eukaryota</taxon>
        <taxon>Metazoa</taxon>
        <taxon>Chordata</taxon>
        <taxon>Craniata</taxon>
        <taxon>Vertebrata</taxon>
        <taxon>Euteleostomi</taxon>
        <taxon>Actinopterygii</taxon>
        <taxon>Neopterygii</taxon>
        <taxon>Teleostei</taxon>
        <taxon>Ostariophysi</taxon>
        <taxon>Siluriformes</taxon>
        <taxon>Sisoridae</taxon>
        <taxon>Sisorinae</taxon>
        <taxon>Bagarius</taxon>
    </lineage>
</organism>
<proteinExistence type="predicted"/>
<feature type="compositionally biased region" description="Basic and acidic residues" evidence="1">
    <location>
        <begin position="427"/>
        <end position="439"/>
    </location>
</feature>
<keyword evidence="3" id="KW-1185">Reference proteome</keyword>
<feature type="compositionally biased region" description="Polar residues" evidence="1">
    <location>
        <begin position="560"/>
        <end position="576"/>
    </location>
</feature>
<gene>
    <name evidence="2" type="ORF">Baya_5377</name>
</gene>
<feature type="compositionally biased region" description="Basic and acidic residues" evidence="1">
    <location>
        <begin position="159"/>
        <end position="174"/>
    </location>
</feature>
<feature type="compositionally biased region" description="Basic and acidic residues" evidence="1">
    <location>
        <begin position="1506"/>
        <end position="1517"/>
    </location>
</feature>
<feature type="compositionally biased region" description="Basic and acidic residues" evidence="1">
    <location>
        <begin position="1356"/>
        <end position="1375"/>
    </location>
</feature>
<feature type="region of interest" description="Disordered" evidence="1">
    <location>
        <begin position="103"/>
        <end position="128"/>
    </location>
</feature>
<evidence type="ECO:0000256" key="1">
    <source>
        <dbReference type="SAM" id="MobiDB-lite"/>
    </source>
</evidence>
<feature type="region of interest" description="Disordered" evidence="1">
    <location>
        <begin position="886"/>
        <end position="912"/>
    </location>
</feature>
<feature type="compositionally biased region" description="Low complexity" evidence="1">
    <location>
        <begin position="712"/>
        <end position="727"/>
    </location>
</feature>
<feature type="region of interest" description="Disordered" evidence="1">
    <location>
        <begin position="696"/>
        <end position="750"/>
    </location>
</feature>
<feature type="region of interest" description="Disordered" evidence="1">
    <location>
        <begin position="549"/>
        <end position="613"/>
    </location>
</feature>
<feature type="compositionally biased region" description="Low complexity" evidence="1">
    <location>
        <begin position="803"/>
        <end position="817"/>
    </location>
</feature>
<feature type="region of interest" description="Disordered" evidence="1">
    <location>
        <begin position="140"/>
        <end position="174"/>
    </location>
</feature>
<feature type="compositionally biased region" description="Basic and acidic residues" evidence="1">
    <location>
        <begin position="115"/>
        <end position="128"/>
    </location>
</feature>
<feature type="compositionally biased region" description="Polar residues" evidence="1">
    <location>
        <begin position="327"/>
        <end position="344"/>
    </location>
</feature>
<feature type="compositionally biased region" description="Acidic residues" evidence="1">
    <location>
        <begin position="1702"/>
        <end position="1721"/>
    </location>
</feature>
<protein>
    <submittedName>
        <fullName evidence="2">Uncharacterized protein</fullName>
    </submittedName>
</protein>
<feature type="region of interest" description="Disordered" evidence="1">
    <location>
        <begin position="1553"/>
        <end position="1611"/>
    </location>
</feature>
<feature type="region of interest" description="Disordered" evidence="1">
    <location>
        <begin position="1693"/>
        <end position="1721"/>
    </location>
</feature>